<reference evidence="2 3" key="1">
    <citation type="submission" date="2015-07" db="EMBL/GenBank/DDBJ databases">
        <title>Comparative genomics of the Sigatoka disease complex on banana suggests a link between parallel evolutionary changes in Pseudocercospora fijiensis and Pseudocercospora eumusae and increased virulence on the banana host.</title>
        <authorList>
            <person name="Chang T.-C."/>
            <person name="Salvucci A."/>
            <person name="Crous P.W."/>
            <person name="Stergiopoulos I."/>
        </authorList>
    </citation>
    <scope>NUCLEOTIDE SEQUENCE [LARGE SCALE GENOMIC DNA]</scope>
    <source>
        <strain evidence="2 3">CBS 114824</strain>
    </source>
</reference>
<dbReference type="OrthoDB" id="3758478at2759"/>
<evidence type="ECO:0000313" key="3">
    <source>
        <dbReference type="Proteomes" id="UP000070133"/>
    </source>
</evidence>
<comment type="caution">
    <text evidence="2">The sequence shown here is derived from an EMBL/GenBank/DDBJ whole genome shotgun (WGS) entry which is preliminary data.</text>
</comment>
<protein>
    <submittedName>
        <fullName evidence="2">Uncharacterized protein</fullName>
    </submittedName>
</protein>
<evidence type="ECO:0000313" key="2">
    <source>
        <dbReference type="EMBL" id="KXT02138.1"/>
    </source>
</evidence>
<dbReference type="EMBL" id="LFZN01000045">
    <property type="protein sequence ID" value="KXT02138.1"/>
    <property type="molecule type" value="Genomic_DNA"/>
</dbReference>
<sequence length="91" mass="10285">MVSTRPWTKIFTPQKYQSRGTGEAGKVPLLMRCVKVGNVMWTFKRQTPVLDRQSPPISNLLILMWYGTSPKTTDPHRPSSQPTTSSFLFSG</sequence>
<feature type="compositionally biased region" description="Polar residues" evidence="1">
    <location>
        <begin position="78"/>
        <end position="91"/>
    </location>
</feature>
<dbReference type="Proteomes" id="UP000070133">
    <property type="component" value="Unassembled WGS sequence"/>
</dbReference>
<organism evidence="2 3">
    <name type="scientific">Pseudocercospora eumusae</name>
    <dbReference type="NCBI Taxonomy" id="321146"/>
    <lineage>
        <taxon>Eukaryota</taxon>
        <taxon>Fungi</taxon>
        <taxon>Dikarya</taxon>
        <taxon>Ascomycota</taxon>
        <taxon>Pezizomycotina</taxon>
        <taxon>Dothideomycetes</taxon>
        <taxon>Dothideomycetidae</taxon>
        <taxon>Mycosphaerellales</taxon>
        <taxon>Mycosphaerellaceae</taxon>
        <taxon>Pseudocercospora</taxon>
    </lineage>
</organism>
<dbReference type="AlphaFoldDB" id="A0A139HI38"/>
<keyword evidence="3" id="KW-1185">Reference proteome</keyword>
<proteinExistence type="predicted"/>
<accession>A0A139HI38</accession>
<feature type="region of interest" description="Disordered" evidence="1">
    <location>
        <begin position="70"/>
        <end position="91"/>
    </location>
</feature>
<gene>
    <name evidence="2" type="ORF">AC578_5937</name>
</gene>
<name>A0A139HI38_9PEZI</name>
<evidence type="ECO:0000256" key="1">
    <source>
        <dbReference type="SAM" id="MobiDB-lite"/>
    </source>
</evidence>